<evidence type="ECO:0000313" key="2">
    <source>
        <dbReference type="Proteomes" id="UP001304298"/>
    </source>
</evidence>
<dbReference type="InterPro" id="IPR007061">
    <property type="entry name" value="MST-like"/>
</dbReference>
<protein>
    <submittedName>
        <fullName evidence="1">DinB family protein</fullName>
    </submittedName>
</protein>
<dbReference type="Gene3D" id="1.20.120.450">
    <property type="entry name" value="dinb family like domain"/>
    <property type="match status" value="1"/>
</dbReference>
<keyword evidence="2" id="KW-1185">Reference proteome</keyword>
<name>A0ABU5R660_9PSEU</name>
<accession>A0ABU5R660</accession>
<dbReference type="Pfam" id="PF04978">
    <property type="entry name" value="MST"/>
    <property type="match status" value="1"/>
</dbReference>
<comment type="caution">
    <text evidence="1">The sequence shown here is derived from an EMBL/GenBank/DDBJ whole genome shotgun (WGS) entry which is preliminary data.</text>
</comment>
<dbReference type="Proteomes" id="UP001304298">
    <property type="component" value="Unassembled WGS sequence"/>
</dbReference>
<gene>
    <name evidence="1" type="ORF">VA596_19440</name>
</gene>
<dbReference type="SUPFAM" id="SSF109854">
    <property type="entry name" value="DinB/YfiT-like putative metalloenzymes"/>
    <property type="match status" value="1"/>
</dbReference>
<organism evidence="1 2">
    <name type="scientific">Amycolatopsis heterodermiae</name>
    <dbReference type="NCBI Taxonomy" id="3110235"/>
    <lineage>
        <taxon>Bacteria</taxon>
        <taxon>Bacillati</taxon>
        <taxon>Actinomycetota</taxon>
        <taxon>Actinomycetes</taxon>
        <taxon>Pseudonocardiales</taxon>
        <taxon>Pseudonocardiaceae</taxon>
        <taxon>Amycolatopsis</taxon>
    </lineage>
</organism>
<dbReference type="RefSeq" id="WP_323329124.1">
    <property type="nucleotide sequence ID" value="NZ_JAYFSI010000004.1"/>
</dbReference>
<dbReference type="EMBL" id="JAYFSI010000004">
    <property type="protein sequence ID" value="MEA5361725.1"/>
    <property type="molecule type" value="Genomic_DNA"/>
</dbReference>
<evidence type="ECO:0000313" key="1">
    <source>
        <dbReference type="EMBL" id="MEA5361725.1"/>
    </source>
</evidence>
<dbReference type="InterPro" id="IPR034660">
    <property type="entry name" value="DinB/YfiT-like"/>
</dbReference>
<reference evidence="1 2" key="1">
    <citation type="submission" date="2023-12" db="EMBL/GenBank/DDBJ databases">
        <title>Amycolatopsis sp. V23-08.</title>
        <authorList>
            <person name="Somphong A."/>
        </authorList>
    </citation>
    <scope>NUCLEOTIDE SEQUENCE [LARGE SCALE GENOMIC DNA]</scope>
    <source>
        <strain evidence="1 2">V23-08</strain>
    </source>
</reference>
<proteinExistence type="predicted"/>
<sequence>MTEHIVYGPRLTGERAELTQVAGELQALTETVDYYRRTFELKCAGLTPAQFSERSVSPSSLSLHGLLRHLTGVERWWFQIQFAGEDVPNLYLSDDDPDFEFTVLDGNVEDEFALWRAECERSREIVAASSLDATGTRRSTGTPFTLRWLMLRMVGEYARHCGQADLIRERVDGVTGE</sequence>